<dbReference type="Proteomes" id="UP000530928">
    <property type="component" value="Unassembled WGS sequence"/>
</dbReference>
<comment type="caution">
    <text evidence="7">The sequence shown here is derived from an EMBL/GenBank/DDBJ whole genome shotgun (WGS) entry which is preliminary data.</text>
</comment>
<evidence type="ECO:0000256" key="3">
    <source>
        <dbReference type="ARBA" id="ARBA00022692"/>
    </source>
</evidence>
<reference evidence="7 8" key="1">
    <citation type="submission" date="2020-07" db="EMBL/GenBank/DDBJ databases">
        <title>Genomic Encyclopedia of Type Strains, Phase IV (KMG-IV): sequencing the most valuable type-strain genomes for metagenomic binning, comparative biology and taxonomic classification.</title>
        <authorList>
            <person name="Goeker M."/>
        </authorList>
    </citation>
    <scope>NUCLEOTIDE SEQUENCE [LARGE SCALE GENOMIC DNA]</scope>
    <source>
        <strain evidence="7 8">DSM 45533</strain>
    </source>
</reference>
<dbReference type="InterPro" id="IPR011701">
    <property type="entry name" value="MFS"/>
</dbReference>
<evidence type="ECO:0000256" key="4">
    <source>
        <dbReference type="ARBA" id="ARBA00022989"/>
    </source>
</evidence>
<dbReference type="SUPFAM" id="SSF103473">
    <property type="entry name" value="MFS general substrate transporter"/>
    <property type="match status" value="1"/>
</dbReference>
<keyword evidence="4 6" id="KW-1133">Transmembrane helix</keyword>
<dbReference type="RefSeq" id="WP_181610797.1">
    <property type="nucleotide sequence ID" value="NZ_BAABAM010000002.1"/>
</dbReference>
<sequence length="418" mass="42403">MTERTARFRDVLAVGEFRVLWIAQVQSRVGDQFARVALALLVFDRTSSAALTALVYAMTLLPPLLTAPLLAGLADRYSRRAVMVTVDVARAALMALMAIPSLPLPVLAALVFAVTCPQPLFSAARTATMPRVLPGERFPVGVSIMTATDGIAQIAGFTLGGVVIGASGSPHLALAINAATFAASAAMLRWGIRAHRPQPDDLGRPAGGFALAGIRYVTGDRRLFGLAALVWLFGCYVVPEALAAPYAAQIGAGEAAVGSLMAADVVGGAVGAVIVAKFGAVLRRRLTVPLAVASGLPLIATVTGPGLPVTLAMWALSGLLASYVVMAQVEFTQLVPDGMRARAIGFAAAGLQTAQGLGIAAAGGLAEVVPASAAIGVCAAAGSAGALVIGAMCRIGRAADGEPPPSAVEMSGGRDRHA</sequence>
<protein>
    <submittedName>
        <fullName evidence="7">Putative MFS family arabinose efflux permease</fullName>
    </submittedName>
</protein>
<evidence type="ECO:0000313" key="7">
    <source>
        <dbReference type="EMBL" id="MBA2892064.1"/>
    </source>
</evidence>
<dbReference type="GO" id="GO:0005886">
    <property type="term" value="C:plasma membrane"/>
    <property type="evidence" value="ECO:0007669"/>
    <property type="project" value="UniProtKB-SubCell"/>
</dbReference>
<feature type="transmembrane region" description="Helical" evidence="6">
    <location>
        <begin position="371"/>
        <end position="393"/>
    </location>
</feature>
<keyword evidence="5 6" id="KW-0472">Membrane</keyword>
<feature type="transmembrane region" description="Helical" evidence="6">
    <location>
        <begin position="49"/>
        <end position="71"/>
    </location>
</feature>
<accession>A0A7W0CJ72</accession>
<dbReference type="Pfam" id="PF07690">
    <property type="entry name" value="MFS_1"/>
    <property type="match status" value="1"/>
</dbReference>
<dbReference type="Gene3D" id="1.20.1250.20">
    <property type="entry name" value="MFS general substrate transporter like domains"/>
    <property type="match status" value="1"/>
</dbReference>
<dbReference type="PANTHER" id="PTHR23513:SF11">
    <property type="entry name" value="STAPHYLOFERRIN A TRANSPORTER"/>
    <property type="match status" value="1"/>
</dbReference>
<organism evidence="7 8">
    <name type="scientific">Nonomuraea soli</name>
    <dbReference type="NCBI Taxonomy" id="1032476"/>
    <lineage>
        <taxon>Bacteria</taxon>
        <taxon>Bacillati</taxon>
        <taxon>Actinomycetota</taxon>
        <taxon>Actinomycetes</taxon>
        <taxon>Streptosporangiales</taxon>
        <taxon>Streptosporangiaceae</taxon>
        <taxon>Nonomuraea</taxon>
    </lineage>
</organism>
<keyword evidence="8" id="KW-1185">Reference proteome</keyword>
<feature type="transmembrane region" description="Helical" evidence="6">
    <location>
        <begin position="223"/>
        <end position="243"/>
    </location>
</feature>
<evidence type="ECO:0000313" key="8">
    <source>
        <dbReference type="Proteomes" id="UP000530928"/>
    </source>
</evidence>
<keyword evidence="2" id="KW-1003">Cell membrane</keyword>
<dbReference type="GO" id="GO:0022857">
    <property type="term" value="F:transmembrane transporter activity"/>
    <property type="evidence" value="ECO:0007669"/>
    <property type="project" value="InterPro"/>
</dbReference>
<evidence type="ECO:0000256" key="6">
    <source>
        <dbReference type="SAM" id="Phobius"/>
    </source>
</evidence>
<feature type="transmembrane region" description="Helical" evidence="6">
    <location>
        <begin position="255"/>
        <end position="276"/>
    </location>
</feature>
<feature type="transmembrane region" description="Helical" evidence="6">
    <location>
        <begin position="91"/>
        <end position="117"/>
    </location>
</feature>
<dbReference type="CDD" id="cd06173">
    <property type="entry name" value="MFS_MefA_like"/>
    <property type="match status" value="1"/>
</dbReference>
<evidence type="ECO:0000256" key="5">
    <source>
        <dbReference type="ARBA" id="ARBA00023136"/>
    </source>
</evidence>
<dbReference type="InterPro" id="IPR036259">
    <property type="entry name" value="MFS_trans_sf"/>
</dbReference>
<dbReference type="EMBL" id="JACDUR010000003">
    <property type="protein sequence ID" value="MBA2892064.1"/>
    <property type="molecule type" value="Genomic_DNA"/>
</dbReference>
<feature type="transmembrane region" description="Helical" evidence="6">
    <location>
        <begin position="138"/>
        <end position="166"/>
    </location>
</feature>
<gene>
    <name evidence="7" type="ORF">HNR30_003405</name>
</gene>
<keyword evidence="3 6" id="KW-0812">Transmembrane</keyword>
<comment type="subcellular location">
    <subcellularLocation>
        <location evidence="1">Cell membrane</location>
        <topology evidence="1">Multi-pass membrane protein</topology>
    </subcellularLocation>
</comment>
<proteinExistence type="predicted"/>
<evidence type="ECO:0000256" key="1">
    <source>
        <dbReference type="ARBA" id="ARBA00004651"/>
    </source>
</evidence>
<evidence type="ECO:0000256" key="2">
    <source>
        <dbReference type="ARBA" id="ARBA00022475"/>
    </source>
</evidence>
<name>A0A7W0CJ72_9ACTN</name>
<feature type="transmembrane region" description="Helical" evidence="6">
    <location>
        <begin position="288"/>
        <end position="307"/>
    </location>
</feature>
<dbReference type="PANTHER" id="PTHR23513">
    <property type="entry name" value="INTEGRAL MEMBRANE EFFLUX PROTEIN-RELATED"/>
    <property type="match status" value="1"/>
</dbReference>
<dbReference type="AlphaFoldDB" id="A0A7W0CJ72"/>